<name>A0A084VWF7_ANOSI</name>
<evidence type="ECO:0000313" key="1">
    <source>
        <dbReference type="EMBL" id="KFB42301.1"/>
    </source>
</evidence>
<organism evidence="1">
    <name type="scientific">Anopheles sinensis</name>
    <name type="common">Mosquito</name>
    <dbReference type="NCBI Taxonomy" id="74873"/>
    <lineage>
        <taxon>Eukaryota</taxon>
        <taxon>Metazoa</taxon>
        <taxon>Ecdysozoa</taxon>
        <taxon>Arthropoda</taxon>
        <taxon>Hexapoda</taxon>
        <taxon>Insecta</taxon>
        <taxon>Pterygota</taxon>
        <taxon>Neoptera</taxon>
        <taxon>Endopterygota</taxon>
        <taxon>Diptera</taxon>
        <taxon>Nematocera</taxon>
        <taxon>Culicoidea</taxon>
        <taxon>Culicidae</taxon>
        <taxon>Anophelinae</taxon>
        <taxon>Anopheles</taxon>
    </lineage>
</organism>
<dbReference type="EMBL" id="ATLV01017583">
    <property type="status" value="NOT_ANNOTATED_CDS"/>
    <property type="molecule type" value="Genomic_DNA"/>
</dbReference>
<keyword evidence="3" id="KW-1185">Reference proteome</keyword>
<reference evidence="1 3" key="1">
    <citation type="journal article" date="2014" name="BMC Genomics">
        <title>Genome sequence of Anopheles sinensis provides insight into genetics basis of mosquito competence for malaria parasites.</title>
        <authorList>
            <person name="Zhou D."/>
            <person name="Zhang D."/>
            <person name="Ding G."/>
            <person name="Shi L."/>
            <person name="Hou Q."/>
            <person name="Ye Y."/>
            <person name="Xu Y."/>
            <person name="Zhou H."/>
            <person name="Xiong C."/>
            <person name="Li S."/>
            <person name="Yu J."/>
            <person name="Hong S."/>
            <person name="Yu X."/>
            <person name="Zou P."/>
            <person name="Chen C."/>
            <person name="Chang X."/>
            <person name="Wang W."/>
            <person name="Lv Y."/>
            <person name="Sun Y."/>
            <person name="Ma L."/>
            <person name="Shen B."/>
            <person name="Zhu C."/>
        </authorList>
    </citation>
    <scope>NUCLEOTIDE SEQUENCE [LARGE SCALE GENOMIC DNA]</scope>
</reference>
<reference evidence="2" key="2">
    <citation type="submission" date="2020-05" db="UniProtKB">
        <authorList>
            <consortium name="EnsemblMetazoa"/>
        </authorList>
    </citation>
    <scope>IDENTIFICATION</scope>
</reference>
<protein>
    <submittedName>
        <fullName evidence="1 2">Uncharacterized protein</fullName>
    </submittedName>
</protein>
<proteinExistence type="predicted"/>
<dbReference type="EMBL" id="KE525174">
    <property type="protein sequence ID" value="KFB42301.1"/>
    <property type="molecule type" value="Genomic_DNA"/>
</dbReference>
<dbReference type="Proteomes" id="UP000030765">
    <property type="component" value="Unassembled WGS sequence"/>
</dbReference>
<accession>A0A084VWF7</accession>
<gene>
    <name evidence="1" type="ORF">ZHAS_00009986</name>
</gene>
<evidence type="ECO:0000313" key="2">
    <source>
        <dbReference type="EnsemblMetazoa" id="ASIC009986-PA"/>
    </source>
</evidence>
<evidence type="ECO:0000313" key="3">
    <source>
        <dbReference type="Proteomes" id="UP000030765"/>
    </source>
</evidence>
<dbReference type="EnsemblMetazoa" id="ASIC009986-RA">
    <property type="protein sequence ID" value="ASIC009986-PA"/>
    <property type="gene ID" value="ASIC009986"/>
</dbReference>
<dbReference type="AlphaFoldDB" id="A0A084VWF7"/>
<sequence>MFAASATLAIAERRATMMDRTEPSLNLKKHRNVGSGLDTTTMAALAASGKFMTQIRFSEFN</sequence>
<dbReference type="VEuPathDB" id="VectorBase:ASIC009986"/>